<proteinExistence type="inferred from homology"/>
<dbReference type="Pfam" id="PF00004">
    <property type="entry name" value="AAA"/>
    <property type="match status" value="1"/>
</dbReference>
<dbReference type="InterPro" id="IPR032423">
    <property type="entry name" value="AAA_assoc_2"/>
</dbReference>
<sequence length="428" mass="47138">MSTTPLAYRMRPKTVDEVYGQDHLLGDGALIQRMVQANKLHPMILHGPPGTGKTSLATALAGSTNIHYKLLNAVEHQKKDLQIATDEARMYGSLILIIDEFHRLDKSKQDYLLPHLESGELLVIGATTANPYHSINPAIRSRCHVFELYKSETADIRNMLEAALANSERGLGEYPAHVDEEALEHMGASSGGDMRAALNALELAVLSTPAGDDGIIHIDAAIAETCTQKKNFDHDNDGDQHYDVLSAFQKSIRGSDADAALHYLARLIKVGDLTSIGRRLLVMAYEDIGLANPQAGPRTLAAIETAERLGFPEARIPLANAVVELALSPKSNAAYQGINKALQDIDKHGSPAIPAHIRDSSYQGAKHLNRGIGYLYPHDYKDGLIKQQYLPEPLKHHRYLRFQQNSKFEQAFREAQTKINQVIKSSKP</sequence>
<dbReference type="AlphaFoldDB" id="A0A345C3I3"/>
<dbReference type="Gene3D" id="3.40.50.300">
    <property type="entry name" value="P-loop containing nucleotide triphosphate hydrolases"/>
    <property type="match status" value="1"/>
</dbReference>
<dbReference type="GO" id="GO:0016887">
    <property type="term" value="F:ATP hydrolysis activity"/>
    <property type="evidence" value="ECO:0007669"/>
    <property type="project" value="InterPro"/>
</dbReference>
<dbReference type="InterPro" id="IPR021886">
    <property type="entry name" value="MgsA_C"/>
</dbReference>
<dbReference type="SUPFAM" id="SSF48019">
    <property type="entry name" value="post-AAA+ oligomerization domain-like"/>
    <property type="match status" value="1"/>
</dbReference>
<dbReference type="SUPFAM" id="SSF52540">
    <property type="entry name" value="P-loop containing nucleoside triphosphate hydrolases"/>
    <property type="match status" value="1"/>
</dbReference>
<dbReference type="InterPro" id="IPR003593">
    <property type="entry name" value="AAA+_ATPase"/>
</dbReference>
<dbReference type="Gene3D" id="1.20.272.10">
    <property type="match status" value="1"/>
</dbReference>
<dbReference type="InterPro" id="IPR027417">
    <property type="entry name" value="P-loop_NTPase"/>
</dbReference>
<dbReference type="Gene3D" id="1.10.3710.10">
    <property type="entry name" value="DNA polymerase III clamp loader subunits, C-terminal domain"/>
    <property type="match status" value="1"/>
</dbReference>
<dbReference type="InterPro" id="IPR008921">
    <property type="entry name" value="DNA_pol3_clamp-load_cplx_C"/>
</dbReference>
<dbReference type="FunFam" id="1.20.272.10:FF:000001">
    <property type="entry name" value="Putative AAA family ATPase"/>
    <property type="match status" value="1"/>
</dbReference>
<dbReference type="GO" id="GO:0006261">
    <property type="term" value="P:DNA-templated DNA replication"/>
    <property type="evidence" value="ECO:0007669"/>
    <property type="project" value="TreeGrafter"/>
</dbReference>
<dbReference type="FunFam" id="1.10.3710.10:FF:000003">
    <property type="entry name" value="ATPase, AAA family protein"/>
    <property type="match status" value="1"/>
</dbReference>
<evidence type="ECO:0000256" key="2">
    <source>
        <dbReference type="ARBA" id="ARBA00020776"/>
    </source>
</evidence>
<dbReference type="FunFam" id="1.10.8.60:FF:000029">
    <property type="entry name" value="Replication-associated recombination protein A"/>
    <property type="match status" value="1"/>
</dbReference>
<dbReference type="InterPro" id="IPR003959">
    <property type="entry name" value="ATPase_AAA_core"/>
</dbReference>
<name>A0A345C3I3_9BACI</name>
<gene>
    <name evidence="6" type="ORF">DT065_18495</name>
</gene>
<dbReference type="Pfam" id="PF16193">
    <property type="entry name" value="AAA_assoc_2"/>
    <property type="match status" value="1"/>
</dbReference>
<dbReference type="RefSeq" id="WP_114375894.1">
    <property type="nucleotide sequence ID" value="NZ_CP031092.1"/>
</dbReference>
<dbReference type="Gene3D" id="1.10.8.60">
    <property type="match status" value="1"/>
</dbReference>
<evidence type="ECO:0000259" key="5">
    <source>
        <dbReference type="SMART" id="SM00382"/>
    </source>
</evidence>
<evidence type="ECO:0000256" key="3">
    <source>
        <dbReference type="ARBA" id="ARBA00022741"/>
    </source>
</evidence>
<dbReference type="Proteomes" id="UP000252100">
    <property type="component" value="Chromosome"/>
</dbReference>
<keyword evidence="7" id="KW-1185">Reference proteome</keyword>
<accession>A0A345C3I3</accession>
<dbReference type="GO" id="GO:0017116">
    <property type="term" value="F:single-stranded DNA helicase activity"/>
    <property type="evidence" value="ECO:0007669"/>
    <property type="project" value="TreeGrafter"/>
</dbReference>
<dbReference type="SMART" id="SM00382">
    <property type="entry name" value="AAA"/>
    <property type="match status" value="1"/>
</dbReference>
<dbReference type="CDD" id="cd00009">
    <property type="entry name" value="AAA"/>
    <property type="match status" value="1"/>
</dbReference>
<dbReference type="GO" id="GO:0003677">
    <property type="term" value="F:DNA binding"/>
    <property type="evidence" value="ECO:0007669"/>
    <property type="project" value="InterPro"/>
</dbReference>
<evidence type="ECO:0000313" key="7">
    <source>
        <dbReference type="Proteomes" id="UP000252100"/>
    </source>
</evidence>
<keyword evidence="3" id="KW-0547">Nucleotide-binding</keyword>
<evidence type="ECO:0000256" key="4">
    <source>
        <dbReference type="ARBA" id="ARBA00022840"/>
    </source>
</evidence>
<protein>
    <recommendedName>
        <fullName evidence="2">Replication-associated recombination protein A</fullName>
    </recommendedName>
</protein>
<dbReference type="GO" id="GO:0000731">
    <property type="term" value="P:DNA synthesis involved in DNA repair"/>
    <property type="evidence" value="ECO:0007669"/>
    <property type="project" value="TreeGrafter"/>
</dbReference>
<dbReference type="KEGG" id="rue:DT065_18495"/>
<evidence type="ECO:0000313" key="6">
    <source>
        <dbReference type="EMBL" id="AXF57764.1"/>
    </source>
</evidence>
<reference evidence="6 7" key="1">
    <citation type="journal article" date="2018" name="J. Microbiol.">
        <title>Salicibibacter kimchii gen. nov., sp. nov., a moderately halophilic and alkalitolerant bacterium in the family Bacillaceae, isolated from kimchi.</title>
        <authorList>
            <person name="Jang J.Y."/>
            <person name="Oh Y.J."/>
            <person name="Lim S.K."/>
            <person name="Park H.K."/>
            <person name="Lee C."/>
            <person name="Kim J.Y."/>
            <person name="Lee M.A."/>
            <person name="Choi H.J."/>
        </authorList>
    </citation>
    <scope>NUCLEOTIDE SEQUENCE [LARGE SCALE GENOMIC DNA]</scope>
    <source>
        <strain evidence="6 7">NKC1-1</strain>
    </source>
</reference>
<dbReference type="OrthoDB" id="9778364at2"/>
<comment type="similarity">
    <text evidence="1">Belongs to the AAA ATPase family. RarA/MGS1/WRNIP1 subfamily.</text>
</comment>
<keyword evidence="4" id="KW-0067">ATP-binding</keyword>
<dbReference type="GO" id="GO:0005524">
    <property type="term" value="F:ATP binding"/>
    <property type="evidence" value="ECO:0007669"/>
    <property type="project" value="UniProtKB-KW"/>
</dbReference>
<dbReference type="Pfam" id="PF12002">
    <property type="entry name" value="MgsA_C"/>
    <property type="match status" value="1"/>
</dbReference>
<dbReference type="EMBL" id="CP031092">
    <property type="protein sequence ID" value="AXF57764.1"/>
    <property type="molecule type" value="Genomic_DNA"/>
</dbReference>
<feature type="domain" description="AAA+ ATPase" evidence="5">
    <location>
        <begin position="39"/>
        <end position="151"/>
    </location>
</feature>
<dbReference type="PANTHER" id="PTHR13779">
    <property type="entry name" value="WERNER HELICASE-INTERACTING PROTEIN 1 FAMILY MEMBER"/>
    <property type="match status" value="1"/>
</dbReference>
<dbReference type="GO" id="GO:0008047">
    <property type="term" value="F:enzyme activator activity"/>
    <property type="evidence" value="ECO:0007669"/>
    <property type="project" value="TreeGrafter"/>
</dbReference>
<dbReference type="CDD" id="cd18139">
    <property type="entry name" value="HLD_clamp_RarA"/>
    <property type="match status" value="1"/>
</dbReference>
<evidence type="ECO:0000256" key="1">
    <source>
        <dbReference type="ARBA" id="ARBA00008959"/>
    </source>
</evidence>
<dbReference type="InterPro" id="IPR051314">
    <property type="entry name" value="AAA_ATPase_RarA/MGS1/WRNIP1"/>
</dbReference>
<dbReference type="PANTHER" id="PTHR13779:SF7">
    <property type="entry name" value="ATPASE WRNIP1"/>
    <property type="match status" value="1"/>
</dbReference>
<organism evidence="6 7">
    <name type="scientific">Salicibibacter kimchii</name>
    <dbReference type="NCBI Taxonomy" id="2099786"/>
    <lineage>
        <taxon>Bacteria</taxon>
        <taxon>Bacillati</taxon>
        <taxon>Bacillota</taxon>
        <taxon>Bacilli</taxon>
        <taxon>Bacillales</taxon>
        <taxon>Bacillaceae</taxon>
        <taxon>Salicibibacter</taxon>
    </lineage>
</organism>